<dbReference type="OrthoDB" id="1922221at2759"/>
<dbReference type="GO" id="GO:0006887">
    <property type="term" value="P:exocytosis"/>
    <property type="evidence" value="ECO:0007669"/>
    <property type="project" value="InterPro"/>
</dbReference>
<reference evidence="2" key="1">
    <citation type="submission" date="2020-03" db="EMBL/GenBank/DDBJ databases">
        <title>Castanea mollissima Vanexum genome sequencing.</title>
        <authorList>
            <person name="Staton M."/>
        </authorList>
    </citation>
    <scope>NUCLEOTIDE SEQUENCE</scope>
    <source>
        <tissue evidence="2">Leaf</tissue>
    </source>
</reference>
<dbReference type="EMBL" id="JRKL02000016">
    <property type="protein sequence ID" value="KAF3976477.1"/>
    <property type="molecule type" value="Genomic_DNA"/>
</dbReference>
<dbReference type="GO" id="GO:0000145">
    <property type="term" value="C:exocyst"/>
    <property type="evidence" value="ECO:0007669"/>
    <property type="project" value="InterPro"/>
</dbReference>
<evidence type="ECO:0000313" key="3">
    <source>
        <dbReference type="Proteomes" id="UP000737018"/>
    </source>
</evidence>
<dbReference type="InterPro" id="IPR046364">
    <property type="entry name" value="Exo70_C"/>
</dbReference>
<protein>
    <recommendedName>
        <fullName evidence="1">Exocyst complex subunit Exo70 C-terminal domain-containing protein</fullName>
    </recommendedName>
</protein>
<sequence>MTKRSAKKLFKFLDIYETSCDTILAMDSLFQDECEDELKAKTNTAWKHLMRRQYSYFVISRTQSRPIPRKLRFLGVQFIHLLATR</sequence>
<keyword evidence="3" id="KW-1185">Reference proteome</keyword>
<evidence type="ECO:0000259" key="1">
    <source>
        <dbReference type="Pfam" id="PF03081"/>
    </source>
</evidence>
<name>A0A8J4RMG5_9ROSI</name>
<gene>
    <name evidence="2" type="ORF">CMV_000338</name>
</gene>
<feature type="domain" description="Exocyst complex subunit Exo70 C-terminal" evidence="1">
    <location>
        <begin position="2"/>
        <end position="49"/>
    </location>
</feature>
<evidence type="ECO:0000313" key="2">
    <source>
        <dbReference type="EMBL" id="KAF3976477.1"/>
    </source>
</evidence>
<accession>A0A8J4RMG5</accession>
<comment type="caution">
    <text evidence="2">The sequence shown here is derived from an EMBL/GenBank/DDBJ whole genome shotgun (WGS) entry which is preliminary data.</text>
</comment>
<dbReference type="AlphaFoldDB" id="A0A8J4RMG5"/>
<dbReference type="Proteomes" id="UP000737018">
    <property type="component" value="Unassembled WGS sequence"/>
</dbReference>
<dbReference type="Pfam" id="PF03081">
    <property type="entry name" value="Exo70_C"/>
    <property type="match status" value="1"/>
</dbReference>
<dbReference type="Gene3D" id="1.20.1280.170">
    <property type="entry name" value="Exocyst complex component Exo70"/>
    <property type="match status" value="1"/>
</dbReference>
<dbReference type="GO" id="GO:0005546">
    <property type="term" value="F:phosphatidylinositol-4,5-bisphosphate binding"/>
    <property type="evidence" value="ECO:0007669"/>
    <property type="project" value="InterPro"/>
</dbReference>
<organism evidence="2 3">
    <name type="scientific">Castanea mollissima</name>
    <name type="common">Chinese chestnut</name>
    <dbReference type="NCBI Taxonomy" id="60419"/>
    <lineage>
        <taxon>Eukaryota</taxon>
        <taxon>Viridiplantae</taxon>
        <taxon>Streptophyta</taxon>
        <taxon>Embryophyta</taxon>
        <taxon>Tracheophyta</taxon>
        <taxon>Spermatophyta</taxon>
        <taxon>Magnoliopsida</taxon>
        <taxon>eudicotyledons</taxon>
        <taxon>Gunneridae</taxon>
        <taxon>Pentapetalae</taxon>
        <taxon>rosids</taxon>
        <taxon>fabids</taxon>
        <taxon>Fagales</taxon>
        <taxon>Fagaceae</taxon>
        <taxon>Castanea</taxon>
    </lineage>
</organism>
<proteinExistence type="predicted"/>